<name>A0A5C3LD79_COPMA</name>
<dbReference type="AlphaFoldDB" id="A0A5C3LD79"/>
<feature type="compositionally biased region" description="Polar residues" evidence="1">
    <location>
        <begin position="506"/>
        <end position="517"/>
    </location>
</feature>
<feature type="compositionally biased region" description="Polar residues" evidence="1">
    <location>
        <begin position="75"/>
        <end position="122"/>
    </location>
</feature>
<gene>
    <name evidence="3" type="ORF">FA15DRAFT_698883</name>
</gene>
<feature type="transmembrane region" description="Helical" evidence="2">
    <location>
        <begin position="292"/>
        <end position="315"/>
    </location>
</feature>
<evidence type="ECO:0000256" key="2">
    <source>
        <dbReference type="SAM" id="Phobius"/>
    </source>
</evidence>
<keyword evidence="2" id="KW-1133">Transmembrane helix</keyword>
<feature type="compositionally biased region" description="Polar residues" evidence="1">
    <location>
        <begin position="1"/>
        <end position="55"/>
    </location>
</feature>
<evidence type="ECO:0000256" key="1">
    <source>
        <dbReference type="SAM" id="MobiDB-lite"/>
    </source>
</evidence>
<dbReference type="STRING" id="230819.A0A5C3LD79"/>
<dbReference type="EMBL" id="ML210146">
    <property type="protein sequence ID" value="TFK30413.1"/>
    <property type="molecule type" value="Genomic_DNA"/>
</dbReference>
<proteinExistence type="predicted"/>
<keyword evidence="2" id="KW-0472">Membrane</keyword>
<feature type="compositionally biased region" description="Low complexity" evidence="1">
    <location>
        <begin position="167"/>
        <end position="193"/>
    </location>
</feature>
<feature type="compositionally biased region" description="Low complexity" evidence="1">
    <location>
        <begin position="139"/>
        <end position="160"/>
    </location>
</feature>
<evidence type="ECO:0008006" key="5">
    <source>
        <dbReference type="Google" id="ProtNLM"/>
    </source>
</evidence>
<accession>A0A5C3LD79</accession>
<keyword evidence="4" id="KW-1185">Reference proteome</keyword>
<evidence type="ECO:0000313" key="4">
    <source>
        <dbReference type="Proteomes" id="UP000307440"/>
    </source>
</evidence>
<dbReference type="Proteomes" id="UP000307440">
    <property type="component" value="Unassembled WGS sequence"/>
</dbReference>
<organism evidence="3 4">
    <name type="scientific">Coprinopsis marcescibilis</name>
    <name type="common">Agaric fungus</name>
    <name type="synonym">Psathyrella marcescibilis</name>
    <dbReference type="NCBI Taxonomy" id="230819"/>
    <lineage>
        <taxon>Eukaryota</taxon>
        <taxon>Fungi</taxon>
        <taxon>Dikarya</taxon>
        <taxon>Basidiomycota</taxon>
        <taxon>Agaricomycotina</taxon>
        <taxon>Agaricomycetes</taxon>
        <taxon>Agaricomycetidae</taxon>
        <taxon>Agaricales</taxon>
        <taxon>Agaricineae</taxon>
        <taxon>Psathyrellaceae</taxon>
        <taxon>Coprinopsis</taxon>
    </lineage>
</organism>
<feature type="region of interest" description="Disordered" evidence="1">
    <location>
        <begin position="498"/>
        <end position="546"/>
    </location>
</feature>
<feature type="region of interest" description="Disordered" evidence="1">
    <location>
        <begin position="1"/>
        <end position="215"/>
    </location>
</feature>
<keyword evidence="2" id="KW-0812">Transmembrane</keyword>
<reference evidence="3 4" key="1">
    <citation type="journal article" date="2019" name="Nat. Ecol. Evol.">
        <title>Megaphylogeny resolves global patterns of mushroom evolution.</title>
        <authorList>
            <person name="Varga T."/>
            <person name="Krizsan K."/>
            <person name="Foldi C."/>
            <person name="Dima B."/>
            <person name="Sanchez-Garcia M."/>
            <person name="Sanchez-Ramirez S."/>
            <person name="Szollosi G.J."/>
            <person name="Szarkandi J.G."/>
            <person name="Papp V."/>
            <person name="Albert L."/>
            <person name="Andreopoulos W."/>
            <person name="Angelini C."/>
            <person name="Antonin V."/>
            <person name="Barry K.W."/>
            <person name="Bougher N.L."/>
            <person name="Buchanan P."/>
            <person name="Buyck B."/>
            <person name="Bense V."/>
            <person name="Catcheside P."/>
            <person name="Chovatia M."/>
            <person name="Cooper J."/>
            <person name="Damon W."/>
            <person name="Desjardin D."/>
            <person name="Finy P."/>
            <person name="Geml J."/>
            <person name="Haridas S."/>
            <person name="Hughes K."/>
            <person name="Justo A."/>
            <person name="Karasinski D."/>
            <person name="Kautmanova I."/>
            <person name="Kiss B."/>
            <person name="Kocsube S."/>
            <person name="Kotiranta H."/>
            <person name="LaButti K.M."/>
            <person name="Lechner B.E."/>
            <person name="Liimatainen K."/>
            <person name="Lipzen A."/>
            <person name="Lukacs Z."/>
            <person name="Mihaltcheva S."/>
            <person name="Morgado L.N."/>
            <person name="Niskanen T."/>
            <person name="Noordeloos M.E."/>
            <person name="Ohm R.A."/>
            <person name="Ortiz-Santana B."/>
            <person name="Ovrebo C."/>
            <person name="Racz N."/>
            <person name="Riley R."/>
            <person name="Savchenko A."/>
            <person name="Shiryaev A."/>
            <person name="Soop K."/>
            <person name="Spirin V."/>
            <person name="Szebenyi C."/>
            <person name="Tomsovsky M."/>
            <person name="Tulloss R.E."/>
            <person name="Uehling J."/>
            <person name="Grigoriev I.V."/>
            <person name="Vagvolgyi C."/>
            <person name="Papp T."/>
            <person name="Martin F.M."/>
            <person name="Miettinen O."/>
            <person name="Hibbett D.S."/>
            <person name="Nagy L.G."/>
        </authorList>
    </citation>
    <scope>NUCLEOTIDE SEQUENCE [LARGE SCALE GENOMIC DNA]</scope>
    <source>
        <strain evidence="3 4">CBS 121175</strain>
    </source>
</reference>
<evidence type="ECO:0000313" key="3">
    <source>
        <dbReference type="EMBL" id="TFK30413.1"/>
    </source>
</evidence>
<feature type="region of interest" description="Disordered" evidence="1">
    <location>
        <begin position="558"/>
        <end position="659"/>
    </location>
</feature>
<protein>
    <recommendedName>
        <fullName evidence="5">REJ domain-containing protein</fullName>
    </recommendedName>
</protein>
<sequence length="682" mass="70729">MSSEATSSSTFVDLPPQTSTLADSVTFRSESTPLASISSDTQSGPGSLSSQSYTDSGSTASPSVTPPGPGTSSVFSISVSPTVPVESFTSLSSSGSIPFATTASSADPGVTSSASLPTTVPSVSEAPDLSSMSGNPEDSSTGVGSPTSPPATLSPSVSQQPRPPPSNTSSNTSSSSSRSLPGPSAGSGSPTRPQATSTVISVTVVPGRDTGTGTSTLTLVPETTLSEPLTLTLVNSSDGSLLETVPPYVTVLSTSTEPMGGGVVVVTQIVANPQETDTPAAPTSGILQNTGAAAGIFVAVGVVSTVISFFLFMVWRRRRRSEKRKEWFVGMQKQRSNSFGGYAFDGKGNPGGAAATINDAPSPSPYGGMRVEKSVEDDRNLHRWGSIDRGRQTSPPQQHYIPHSSIAAANGSGSHANYDQTLALGLAGIGSGAQYNNGVNPRTGGLPSPTRKPVSTYLYDEELRNIDAFINQNQPPNSDLPTAAVRSRYGLTSINETDANGAVSVPPSSYHFTQQPRHSPVPTSPSLYPPTLGDDEDPFRSAYDDDFDDDAKNLFYQRPALASGVLPPRPPRSRLRESTTSELEGNGGKGSTSSVGSINDLAPPPASAGGKPKIGINVSHLFRRGSDSSTHGGKKPEFIPLTPPSSHGHPSPLHEKHQDILTNRRTLLDVRPRSVRSTASSN</sequence>
<dbReference type="OrthoDB" id="3250803at2759"/>